<feature type="coiled-coil region" evidence="3">
    <location>
        <begin position="1973"/>
        <end position="2007"/>
    </location>
</feature>
<feature type="coiled-coil region" evidence="3">
    <location>
        <begin position="1397"/>
        <end position="1548"/>
    </location>
</feature>
<feature type="coiled-coil region" evidence="3">
    <location>
        <begin position="2669"/>
        <end position="2794"/>
    </location>
</feature>
<dbReference type="Pfam" id="PF00018">
    <property type="entry name" value="SH3_1"/>
    <property type="match status" value="1"/>
</dbReference>
<dbReference type="InterPro" id="IPR000219">
    <property type="entry name" value="DH_dom"/>
</dbReference>
<dbReference type="EMBL" id="JADGJW010000496">
    <property type="protein sequence ID" value="KAJ3216130.1"/>
    <property type="molecule type" value="Genomic_DNA"/>
</dbReference>
<protein>
    <submittedName>
        <fullName evidence="7">Cytochrome c oxidase subunit 1</fullName>
    </submittedName>
</protein>
<dbReference type="InterPro" id="IPR035899">
    <property type="entry name" value="DBL_dom_sf"/>
</dbReference>
<keyword evidence="8" id="KW-1185">Reference proteome</keyword>
<feature type="domain" description="DH" evidence="6">
    <location>
        <begin position="695"/>
        <end position="878"/>
    </location>
</feature>
<feature type="coiled-coil region" evidence="3">
    <location>
        <begin position="1278"/>
        <end position="1370"/>
    </location>
</feature>
<evidence type="ECO:0000313" key="8">
    <source>
        <dbReference type="Proteomes" id="UP001211065"/>
    </source>
</evidence>
<dbReference type="Gene3D" id="2.30.29.30">
    <property type="entry name" value="Pleckstrin-homology domain (PH domain)/Phosphotyrosine-binding domain (PTB)"/>
    <property type="match status" value="1"/>
</dbReference>
<dbReference type="GO" id="GO:0035556">
    <property type="term" value="P:intracellular signal transduction"/>
    <property type="evidence" value="ECO:0007669"/>
    <property type="project" value="InterPro"/>
</dbReference>
<dbReference type="InterPro" id="IPR001452">
    <property type="entry name" value="SH3_domain"/>
</dbReference>
<keyword evidence="1 2" id="KW-0728">SH3 domain</keyword>
<dbReference type="SMART" id="SM00326">
    <property type="entry name" value="SH3"/>
    <property type="match status" value="2"/>
</dbReference>
<dbReference type="Gene3D" id="1.20.900.10">
    <property type="entry name" value="Dbl homology (DH) domain"/>
    <property type="match status" value="1"/>
</dbReference>
<comment type="caution">
    <text evidence="7">The sequence shown here is derived from an EMBL/GenBank/DDBJ whole genome shotgun (WGS) entry which is preliminary data.</text>
</comment>
<gene>
    <name evidence="7" type="primary">MYO22_2</name>
    <name evidence="7" type="ORF">HK099_006002</name>
</gene>
<dbReference type="SUPFAM" id="SSF48065">
    <property type="entry name" value="DBL homology domain (DH-domain)"/>
    <property type="match status" value="1"/>
</dbReference>
<feature type="region of interest" description="Disordered" evidence="4">
    <location>
        <begin position="374"/>
        <end position="405"/>
    </location>
</feature>
<feature type="coiled-coil region" evidence="3">
    <location>
        <begin position="2588"/>
        <end position="2615"/>
    </location>
</feature>
<feature type="compositionally biased region" description="Basic and acidic residues" evidence="4">
    <location>
        <begin position="548"/>
        <end position="566"/>
    </location>
</feature>
<feature type="domain" description="SH3" evidence="5">
    <location>
        <begin position="235"/>
        <end position="299"/>
    </location>
</feature>
<feature type="coiled-coil region" evidence="3">
    <location>
        <begin position="1717"/>
        <end position="1930"/>
    </location>
</feature>
<dbReference type="InterPro" id="IPR001331">
    <property type="entry name" value="GDS_CDC24_CS"/>
</dbReference>
<dbReference type="InterPro" id="IPR011993">
    <property type="entry name" value="PH-like_dom_sf"/>
</dbReference>
<feature type="compositionally biased region" description="Low complexity" evidence="4">
    <location>
        <begin position="441"/>
        <end position="469"/>
    </location>
</feature>
<dbReference type="SUPFAM" id="SSF50729">
    <property type="entry name" value="PH domain-like"/>
    <property type="match status" value="1"/>
</dbReference>
<dbReference type="GO" id="GO:0005829">
    <property type="term" value="C:cytosol"/>
    <property type="evidence" value="ECO:0007669"/>
    <property type="project" value="TreeGrafter"/>
</dbReference>
<evidence type="ECO:0000256" key="4">
    <source>
        <dbReference type="SAM" id="MobiDB-lite"/>
    </source>
</evidence>
<feature type="coiled-coil region" evidence="3">
    <location>
        <begin position="2441"/>
        <end position="2482"/>
    </location>
</feature>
<dbReference type="SUPFAM" id="SSF50044">
    <property type="entry name" value="SH3-domain"/>
    <property type="match status" value="2"/>
</dbReference>
<dbReference type="PANTHER" id="PTHR45834">
    <property type="entry name" value="RHO GUANINE NUCLEOTIDE EXCHANGE FACTOR 9-RELATED"/>
    <property type="match status" value="1"/>
</dbReference>
<dbReference type="PROSITE" id="PS50010">
    <property type="entry name" value="DH_2"/>
    <property type="match status" value="1"/>
</dbReference>
<keyword evidence="3" id="KW-0175">Coiled coil</keyword>
<feature type="region of interest" description="Disordered" evidence="4">
    <location>
        <begin position="1027"/>
        <end position="1046"/>
    </location>
</feature>
<dbReference type="PANTHER" id="PTHR45834:SF3">
    <property type="entry name" value="RHO GUANINE NUCLEOTIDE EXCHANGE FACTOR 3, ISOFORM L"/>
    <property type="match status" value="1"/>
</dbReference>
<dbReference type="InterPro" id="IPR053086">
    <property type="entry name" value="RhoGEF_domain"/>
</dbReference>
<feature type="domain" description="SH3" evidence="5">
    <location>
        <begin position="131"/>
        <end position="199"/>
    </location>
</feature>
<feature type="coiled-coil region" evidence="3">
    <location>
        <begin position="1630"/>
        <end position="1664"/>
    </location>
</feature>
<feature type="coiled-coil region" evidence="3">
    <location>
        <begin position="2273"/>
        <end position="2328"/>
    </location>
</feature>
<feature type="region of interest" description="Disordered" evidence="4">
    <location>
        <begin position="425"/>
        <end position="485"/>
    </location>
</feature>
<dbReference type="Pfam" id="PF00621">
    <property type="entry name" value="RhoGEF"/>
    <property type="match status" value="1"/>
</dbReference>
<dbReference type="PROSITE" id="PS50002">
    <property type="entry name" value="SH3"/>
    <property type="match status" value="2"/>
</dbReference>
<evidence type="ECO:0000259" key="5">
    <source>
        <dbReference type="PROSITE" id="PS50002"/>
    </source>
</evidence>
<evidence type="ECO:0000313" key="7">
    <source>
        <dbReference type="EMBL" id="KAJ3216130.1"/>
    </source>
</evidence>
<feature type="compositionally biased region" description="Basic and acidic residues" evidence="4">
    <location>
        <begin position="574"/>
        <end position="598"/>
    </location>
</feature>
<dbReference type="InterPro" id="IPR036028">
    <property type="entry name" value="SH3-like_dom_sf"/>
</dbReference>
<accession>A0AAD5TY14</accession>
<evidence type="ECO:0000256" key="3">
    <source>
        <dbReference type="SAM" id="Coils"/>
    </source>
</evidence>
<feature type="region of interest" description="Disordered" evidence="4">
    <location>
        <begin position="331"/>
        <end position="350"/>
    </location>
</feature>
<evidence type="ECO:0000256" key="1">
    <source>
        <dbReference type="ARBA" id="ARBA00022443"/>
    </source>
</evidence>
<dbReference type="Gene3D" id="2.30.30.40">
    <property type="entry name" value="SH3 Domains"/>
    <property type="match status" value="2"/>
</dbReference>
<evidence type="ECO:0000256" key="2">
    <source>
        <dbReference type="PROSITE-ProRule" id="PRU00192"/>
    </source>
</evidence>
<dbReference type="CDD" id="cd00160">
    <property type="entry name" value="RhoGEF"/>
    <property type="match status" value="1"/>
</dbReference>
<dbReference type="GO" id="GO:0005085">
    <property type="term" value="F:guanyl-nucleotide exchange factor activity"/>
    <property type="evidence" value="ECO:0007669"/>
    <property type="project" value="InterPro"/>
</dbReference>
<reference evidence="7" key="1">
    <citation type="submission" date="2020-05" db="EMBL/GenBank/DDBJ databases">
        <title>Phylogenomic resolution of chytrid fungi.</title>
        <authorList>
            <person name="Stajich J.E."/>
            <person name="Amses K."/>
            <person name="Simmons R."/>
            <person name="Seto K."/>
            <person name="Myers J."/>
            <person name="Bonds A."/>
            <person name="Quandt C.A."/>
            <person name="Barry K."/>
            <person name="Liu P."/>
            <person name="Grigoriev I."/>
            <person name="Longcore J.E."/>
            <person name="James T.Y."/>
        </authorList>
    </citation>
    <scope>NUCLEOTIDE SEQUENCE</scope>
    <source>
        <strain evidence="7">JEL0476</strain>
    </source>
</reference>
<feature type="region of interest" description="Disordered" evidence="4">
    <location>
        <begin position="548"/>
        <end position="598"/>
    </location>
</feature>
<proteinExistence type="predicted"/>
<evidence type="ECO:0000259" key="6">
    <source>
        <dbReference type="PROSITE" id="PS50010"/>
    </source>
</evidence>
<dbReference type="Proteomes" id="UP001211065">
    <property type="component" value="Unassembled WGS sequence"/>
</dbReference>
<dbReference type="Pfam" id="PF07653">
    <property type="entry name" value="SH3_2"/>
    <property type="match status" value="1"/>
</dbReference>
<feature type="coiled-coil region" evidence="3">
    <location>
        <begin position="1180"/>
        <end position="1238"/>
    </location>
</feature>
<dbReference type="SMART" id="SM00325">
    <property type="entry name" value="RhoGEF"/>
    <property type="match status" value="1"/>
</dbReference>
<dbReference type="PROSITE" id="PS00741">
    <property type="entry name" value="DH_1"/>
    <property type="match status" value="1"/>
</dbReference>
<organism evidence="7 8">
    <name type="scientific">Clydaea vesicula</name>
    <dbReference type="NCBI Taxonomy" id="447962"/>
    <lineage>
        <taxon>Eukaryota</taxon>
        <taxon>Fungi</taxon>
        <taxon>Fungi incertae sedis</taxon>
        <taxon>Chytridiomycota</taxon>
        <taxon>Chytridiomycota incertae sedis</taxon>
        <taxon>Chytridiomycetes</taxon>
        <taxon>Lobulomycetales</taxon>
        <taxon>Lobulomycetaceae</taxon>
        <taxon>Clydaea</taxon>
    </lineage>
</organism>
<feature type="coiled-coil region" evidence="3">
    <location>
        <begin position="2129"/>
        <end position="2237"/>
    </location>
</feature>
<feature type="compositionally biased region" description="Polar residues" evidence="4">
    <location>
        <begin position="374"/>
        <end position="391"/>
    </location>
</feature>
<name>A0AAD5TY14_9FUNG</name>
<sequence length="2937" mass="336906">MSMSDSMSRRSSIKKTLDEINKFSAKNLLASLSKPTTVANNSLGGHSLGNLKKSNSQIEVNKLEKPCLLKKSNSNMDVSQISKKVNQEDLISSFSLNTTTNKKKKSDEKNKIDNSNKNCSEKIIQDGTLLGIGVSLRVVKENVANFEGELNLEQGDIVELSKVPITKSQLMWEGINRSWGERNGQRGLFPGKCVELEVYDLNPVGTESVYNTNSSLLVESIPSSESLNTIKKPVPLGTQVVVVQDYTKQKADEVDLNIGDVVVVLESPEGGWWRGIKNVGDKNPASGWFPANFVNIVRQPEKKPADQESLKEEESRVNSRKTWYKRLADLTHKSSKKGRKRAESAPSTKTISVIHQNHDSDRPESLLDSVAESNTSINQSKITKSKSSINEFQRRTSSPSISNESLSSILPTTEIVNNIITSRQQSHKRSISAPPGITFDATSHLSTATSSTSSQRHSRQSSRSNSMNNPAPPPTKNTKEADGNDWKKDSLLAAEDEEFRFLLTSEPENSSVNNILPSINLEPPEIGKETLAVNSNNVLPSIILEPPETKKESSVNIEESKPKEDVQSSILTTEIHDDSKSTSREKELELEKKEENLSITPSEDRKKIIRRSLSLNVSPTSGAFEIEGSMPENDIIALNRRSSNLNSTKASSIPLNPENSDKQIILPKRKLTIVSANYSGPDSKGIEKLSTKEQKRQTTILELIQTERDYVRDIKMVVEVFLKPITEKKLLAPKHIDEIFNNLETILLMNKEFLKTLEDRLSESPVISNIGELFLKAADKFIPYTIYCSHQAYSISKLQSFTKNKSDFRLFLEESYKGQQTRGLDLGSYLIKPVQRLCKYPLLLKEILKSTEETATDYPDLKLALEKVQAIVNLVNESARQSEGNGMKKIIDIQNSFTEKVNFVTSSRCLVREDIFFLQIGESKKPRKLFLFNDLIIVARKDWRDKLHLIEKATFRQCGISDVQEDSFEGHVSKHLFEIEIGEEKDASERTRYLFSCGSKALKQLWLDSYKNLSQLAVESKHLKDMKTESNYNSDSDDEEEVKKKRKADKLEIKNLREKLEKAEQKIANITKDLNLVQKAKSEQQIQIIKSDETILSNLATINKLEISQKEALLKIAELSTENQSLVEKARGFAADVNRLNNIITSNANKEKKNDAEKKAQIEVLDNTVANCNLETKKLKLEAIENQKKYDTLLNELENQKKLDLKSLEEKQAFTNKILELECQINSKNSEVSNLKANFQENLKLVTEKLCKSTKSLEEAESQQFKLTQAADILKKTIFKAQTQLQENESVIARLNENLSNAKLVAEKSDAIIQQKNVELKKLEFELAKNETNNLNLNELKSFFEKTVQLNQEKEKNNSQDLKIVELKEKILKDSTDFDKFKQEFEISEKLKIAGLKKEFSEELQTVKNQLQDSSEKFKEKLHEVEMQNQKLKSDLGRSDEILIEKENKIKDLEKQIEKLSRSFEDLKQKSMHIHEKQKLAIQVLNQKLEEERREKDTVTASLQKSHLIAVSEKDKNKVELERLKEEKEQLQNHYEMLKEELQSVKSFKDNEIQNLFKVITDFKDQFKCMEDSKAELTASKDLQNKTIAELNEKIKLNEILNKEKAERILILENELSKTSGTLESNKAFKELLEKTIQEKNDTLKEKERQCNELLQKLSAATESLVLKSEDAVKVKHSLNEKSKEFSDLKILFDNQEAVIKGIISELQGDKQELYRLSTLEKVLQEKNEEVVESSKKLKNAELGFKETEGEFRQEVKRLRAELKIVEECYDEYKKKVEAEKKNIVVAQQSKKTIELAATILEKDADIADLSKTVKEKNDIIKNNEAEIEKLKTQSNQTSSKLTTVISILQSNFKTLEDVNVNKDLKLSRLESELEKTTKQMNDDKSLLEKKVDLCNSESEKIIMNLKEIILKTTTEVEKANNEVEFQKRKCLDYCEKIKKFEKELNKKHNLITNQDESIKSLKNSIASMELFLKEKETKISEKIRENEVLVRDLHIAKNQLTEAEKSHSNLTIKFDDYKLIAGESQSKFEIMISKLKNVIKQKDEIISSTTKKTEELIKENEKKLSEQFELLHNEASQNKVEAKVLCDKLMEKEIKLVRVEIENEYLMKENSKGTNALNDFTQTANKKIDCDNMKLKESEIEIKNLQALVLELKENMQRVEKSSLEIERLNTKLTNLEIENKNLEMLSTEKQQNNNQLLQQLEEKDATLLTKLNEKNSEIETLKEKYQQTIDEVSHKLFESQKSLTDINHKLDLERDATKERNDVIFTKDKEIYKLRKELEAYENNVQEMVKSLEQKKSLIILLKREKEEIIISLQKLKVEFQGLETEKDLLFADNVKLKNQKQKFKEFLTQSAEENSNVLAEKKGIIKKLKRDIAQCSDSNIRATEALKLRDQKIVDLNQRLGLKTHELTKYVEKIGSLQIELDGLRVLKLESQQQMNKITEMSGKLEVLKEKLSSSNKQISELKLVLKKLEVEEKKATDSNFDLQLKLACLENEAGNLCSKLKESSLLEHQSTATKKELESLIFAKNTLNENFLNVSVLCEKRLKIISNLVKMINEISNLVLKRSLLDSENLAGQELSTDNEFILFLDLKEKLNNLLSDKKKLEHELDVQKSNFLELTYLSKVDLENIELLTSKIERSESNSNEKLKIKFAEVLKLKKELQLANNCLQTFKTENENFRKDLVDINKKIKYLNLEKIKVENDCFAMSEENKNLMKNLAHCKRELEVANSKIDGNLKLVNKLENNLSRCNSEKEKFKLEKEELVENLNVQRSMKNSLNAKISHLEENNQLLHSKFTIFKNGIPEIKKTFETAIDVKVKQHLEKQNEVKLKLPKALEEFKYSFNQINTVVRNNIENCCLLVETAIKNMQSLKKPTLISKDLEFFVKKPENFKAEDLAEEMVLVLNDIQTELGLIFINYKNFYDTAIENSIQVEKVFLN</sequence>